<evidence type="ECO:0000313" key="1">
    <source>
        <dbReference type="EMBL" id="JAI05955.1"/>
    </source>
</evidence>
<dbReference type="EMBL" id="GBXM01002623">
    <property type="protein sequence ID" value="JAI05955.1"/>
    <property type="molecule type" value="Transcribed_RNA"/>
</dbReference>
<proteinExistence type="predicted"/>
<organism evidence="1">
    <name type="scientific">Anguilla anguilla</name>
    <name type="common">European freshwater eel</name>
    <name type="synonym">Muraena anguilla</name>
    <dbReference type="NCBI Taxonomy" id="7936"/>
    <lineage>
        <taxon>Eukaryota</taxon>
        <taxon>Metazoa</taxon>
        <taxon>Chordata</taxon>
        <taxon>Craniata</taxon>
        <taxon>Vertebrata</taxon>
        <taxon>Euteleostomi</taxon>
        <taxon>Actinopterygii</taxon>
        <taxon>Neopterygii</taxon>
        <taxon>Teleostei</taxon>
        <taxon>Anguilliformes</taxon>
        <taxon>Anguillidae</taxon>
        <taxon>Anguilla</taxon>
    </lineage>
</organism>
<name>A0A0E9XTH5_ANGAN</name>
<sequence length="74" mass="8958">MRVHFIIFYLFKCRPGFKCVLEIVHPFTLQGNSIFDYFKSRNRFQQYFLNSFFHPILCFALKNSLQSATEHFDI</sequence>
<protein>
    <submittedName>
        <fullName evidence="1">Uncharacterized protein</fullName>
    </submittedName>
</protein>
<accession>A0A0E9XTH5</accession>
<dbReference type="AlphaFoldDB" id="A0A0E9XTH5"/>
<reference evidence="1" key="1">
    <citation type="submission" date="2014-11" db="EMBL/GenBank/DDBJ databases">
        <authorList>
            <person name="Amaro Gonzalez C."/>
        </authorList>
    </citation>
    <scope>NUCLEOTIDE SEQUENCE</scope>
</reference>
<reference evidence="1" key="2">
    <citation type="journal article" date="2015" name="Fish Shellfish Immunol.">
        <title>Early steps in the European eel (Anguilla anguilla)-Vibrio vulnificus interaction in the gills: Role of the RtxA13 toxin.</title>
        <authorList>
            <person name="Callol A."/>
            <person name="Pajuelo D."/>
            <person name="Ebbesson L."/>
            <person name="Teles M."/>
            <person name="MacKenzie S."/>
            <person name="Amaro C."/>
        </authorList>
    </citation>
    <scope>NUCLEOTIDE SEQUENCE</scope>
</reference>